<comment type="caution">
    <text evidence="3">The sequence shown here is derived from an EMBL/GenBank/DDBJ whole genome shotgun (WGS) entry which is preliminary data.</text>
</comment>
<keyword evidence="4" id="KW-1185">Reference proteome</keyword>
<dbReference type="Proteomes" id="UP000723463">
    <property type="component" value="Unassembled WGS sequence"/>
</dbReference>
<feature type="domain" description="Beta-lactamase-related" evidence="2">
    <location>
        <begin position="117"/>
        <end position="459"/>
    </location>
</feature>
<evidence type="ECO:0000313" key="3">
    <source>
        <dbReference type="EMBL" id="KAF9539060.1"/>
    </source>
</evidence>
<sequence length="624" mass="69313">MPYHAGVTHLGHGDISIVYNEVEDALYFKHPAFDSKQEQYHFEMFKVVLSMFMIAWAAGVQFETGADEMVRSLTLIESEYWETLFEKFPNPTFSMQTPPTSPSDPSAKIDLSGLSAILDAARIKNGVPGMSVAVMYKGEVIFAEGFGKRNEHQPFTKETISPIGSLTKAITSTAIGELVAEGKMDWDETPVNKYLPEFELKDPVLTSQLTMADLLSHRTRLSPAVGLSWLRSRTPRRELIARLRHASMPQKLTPKFNYSNVMYAVAGEAAANVAGTTYEQLVHDKILTPLGLTNTGFSQKAMKKLENHASPYHADSFSKAQAGEFRGGEYDEIYMAFAPAGDLHSNVLDLLKWGKVVVDGGKVGGGEGKQVLSKEGVEMTVTPQSIVRPKRTPEMSISFTYGLGWGLATYKGRNCYTHSGAYPGSSANLTLFPDDDLIIAQLANIHPTELTLYADYFIADKILNLPSYSTSTQQDWLFDEAVKATAKEYEVLEEEREGKGLPARVEGTMSALPREDMVGQFVNPLYGVITIARVIPHKDERKEDEEEGLEFRYNEYTNKMEHYHYETFKTVLEDLGVAEARLVSFEAGSDGHVAGLSINFEEPDLVRFVKVKTPITTTVSEKEG</sequence>
<gene>
    <name evidence="3" type="ORF">EC957_005834</name>
</gene>
<protein>
    <recommendedName>
        <fullName evidence="2">Beta-lactamase-related domain-containing protein</fullName>
    </recommendedName>
</protein>
<dbReference type="Gene3D" id="2.40.128.600">
    <property type="match status" value="1"/>
</dbReference>
<dbReference type="EMBL" id="JAAAXW010000267">
    <property type="protein sequence ID" value="KAF9539060.1"/>
    <property type="molecule type" value="Genomic_DNA"/>
</dbReference>
<dbReference type="InterPro" id="IPR012338">
    <property type="entry name" value="Beta-lactam/transpept-like"/>
</dbReference>
<evidence type="ECO:0000313" key="4">
    <source>
        <dbReference type="Proteomes" id="UP000723463"/>
    </source>
</evidence>
<dbReference type="SUPFAM" id="SSF56601">
    <property type="entry name" value="beta-lactamase/transpeptidase-like"/>
    <property type="match status" value="1"/>
</dbReference>
<evidence type="ECO:0000259" key="2">
    <source>
        <dbReference type="Pfam" id="PF00144"/>
    </source>
</evidence>
<proteinExistence type="inferred from homology"/>
<name>A0A9P6EYT6_9FUNG</name>
<dbReference type="Pfam" id="PF00144">
    <property type="entry name" value="Beta-lactamase"/>
    <property type="match status" value="1"/>
</dbReference>
<reference evidence="3" key="1">
    <citation type="journal article" date="2020" name="Fungal Divers.">
        <title>Resolving the Mortierellaceae phylogeny through synthesis of multi-gene phylogenetics and phylogenomics.</title>
        <authorList>
            <person name="Vandepol N."/>
            <person name="Liber J."/>
            <person name="Desiro A."/>
            <person name="Na H."/>
            <person name="Kennedy M."/>
            <person name="Barry K."/>
            <person name="Grigoriev I.V."/>
            <person name="Miller A.N."/>
            <person name="O'Donnell K."/>
            <person name="Stajich J.E."/>
            <person name="Bonito G."/>
        </authorList>
    </citation>
    <scope>NUCLEOTIDE SEQUENCE</scope>
    <source>
        <strain evidence="3">NRRL 2591</strain>
    </source>
</reference>
<comment type="similarity">
    <text evidence="1">Belongs to the peptidase S12 family.</text>
</comment>
<dbReference type="PANTHER" id="PTHR46825">
    <property type="entry name" value="D-ALANYL-D-ALANINE-CARBOXYPEPTIDASE/ENDOPEPTIDASE AMPH"/>
    <property type="match status" value="1"/>
</dbReference>
<dbReference type="InterPro" id="IPR001466">
    <property type="entry name" value="Beta-lactam-related"/>
</dbReference>
<evidence type="ECO:0000256" key="1">
    <source>
        <dbReference type="ARBA" id="ARBA00038215"/>
    </source>
</evidence>
<organism evidence="3 4">
    <name type="scientific">Mortierella hygrophila</name>
    <dbReference type="NCBI Taxonomy" id="979708"/>
    <lineage>
        <taxon>Eukaryota</taxon>
        <taxon>Fungi</taxon>
        <taxon>Fungi incertae sedis</taxon>
        <taxon>Mucoromycota</taxon>
        <taxon>Mortierellomycotina</taxon>
        <taxon>Mortierellomycetes</taxon>
        <taxon>Mortierellales</taxon>
        <taxon>Mortierellaceae</taxon>
        <taxon>Mortierella</taxon>
    </lineage>
</organism>
<dbReference type="InterPro" id="IPR050491">
    <property type="entry name" value="AmpC-like"/>
</dbReference>
<dbReference type="PANTHER" id="PTHR46825:SF15">
    <property type="entry name" value="BETA-LACTAMASE-RELATED DOMAIN-CONTAINING PROTEIN"/>
    <property type="match status" value="1"/>
</dbReference>
<dbReference type="Gene3D" id="3.40.710.10">
    <property type="entry name" value="DD-peptidase/beta-lactamase superfamily"/>
    <property type="match status" value="1"/>
</dbReference>
<dbReference type="AlphaFoldDB" id="A0A9P6EYT6"/>
<accession>A0A9P6EYT6</accession>